<name>A0ABU6SAP1_9FABA</name>
<accession>A0ABU6SAP1</accession>
<reference evidence="2 3" key="1">
    <citation type="journal article" date="2023" name="Plants (Basel)">
        <title>Bridging the Gap: Combining Genomics and Transcriptomics Approaches to Understand Stylosanthes scabra, an Orphan Legume from the Brazilian Caatinga.</title>
        <authorList>
            <person name="Ferreira-Neto J.R.C."/>
            <person name="da Silva M.D."/>
            <person name="Binneck E."/>
            <person name="de Melo N.F."/>
            <person name="da Silva R.H."/>
            <person name="de Melo A.L.T.M."/>
            <person name="Pandolfi V."/>
            <person name="Bustamante F.O."/>
            <person name="Brasileiro-Vidal A.C."/>
            <person name="Benko-Iseppon A.M."/>
        </authorList>
    </citation>
    <scope>NUCLEOTIDE SEQUENCE [LARGE SCALE GENOMIC DNA]</scope>
    <source>
        <tissue evidence="2">Leaves</tissue>
    </source>
</reference>
<evidence type="ECO:0000256" key="1">
    <source>
        <dbReference type="SAM" id="MobiDB-lite"/>
    </source>
</evidence>
<protein>
    <submittedName>
        <fullName evidence="2">Uncharacterized protein</fullName>
    </submittedName>
</protein>
<keyword evidence="3" id="KW-1185">Reference proteome</keyword>
<proteinExistence type="predicted"/>
<organism evidence="2 3">
    <name type="scientific">Stylosanthes scabra</name>
    <dbReference type="NCBI Taxonomy" id="79078"/>
    <lineage>
        <taxon>Eukaryota</taxon>
        <taxon>Viridiplantae</taxon>
        <taxon>Streptophyta</taxon>
        <taxon>Embryophyta</taxon>
        <taxon>Tracheophyta</taxon>
        <taxon>Spermatophyta</taxon>
        <taxon>Magnoliopsida</taxon>
        <taxon>eudicotyledons</taxon>
        <taxon>Gunneridae</taxon>
        <taxon>Pentapetalae</taxon>
        <taxon>rosids</taxon>
        <taxon>fabids</taxon>
        <taxon>Fabales</taxon>
        <taxon>Fabaceae</taxon>
        <taxon>Papilionoideae</taxon>
        <taxon>50 kb inversion clade</taxon>
        <taxon>dalbergioids sensu lato</taxon>
        <taxon>Dalbergieae</taxon>
        <taxon>Pterocarpus clade</taxon>
        <taxon>Stylosanthes</taxon>
    </lineage>
</organism>
<gene>
    <name evidence="2" type="ORF">PIB30_026859</name>
</gene>
<dbReference type="EMBL" id="JASCZI010060517">
    <property type="protein sequence ID" value="MED6133275.1"/>
    <property type="molecule type" value="Genomic_DNA"/>
</dbReference>
<comment type="caution">
    <text evidence="2">The sequence shown here is derived from an EMBL/GenBank/DDBJ whole genome shotgun (WGS) entry which is preliminary data.</text>
</comment>
<evidence type="ECO:0000313" key="2">
    <source>
        <dbReference type="EMBL" id="MED6133275.1"/>
    </source>
</evidence>
<dbReference type="Proteomes" id="UP001341840">
    <property type="component" value="Unassembled WGS sequence"/>
</dbReference>
<sequence length="334" mass="37855">MGDIQFTNPLLDKHDHQALHMTDSQEQRDRQLGFSFPLPTRIWSQPNPHDCIKKEDKIIGSAIENDPGANAIVTILGPSESSNTSCSGKAREGEEEEEVHPISTFTASSTSSIDTYLSNEREMIDDDDVDMDAFYASIDVAGVPMLSNSHQKLVTATPSDEEIRKALRSVQDLLSNDDSNLLYPKLYIIRSQNSAADSTLDYLSELSAHHGVISRETSKVISEASRFLIYWSRDCSKASTKIDSIMSQLQRADELEMSLESNKKMYLEIVASRERKTEIFEEGNKIKAELDEIRKNMPQWEQEYTLAKKTQANIIAEWSRLQEKFQNIEKDLNL</sequence>
<feature type="region of interest" description="Disordered" evidence="1">
    <location>
        <begin position="80"/>
        <end position="103"/>
    </location>
</feature>
<evidence type="ECO:0000313" key="3">
    <source>
        <dbReference type="Proteomes" id="UP001341840"/>
    </source>
</evidence>